<sequence>MNPMTSWGRLMRRTA</sequence>
<dbReference type="EMBL" id="GBRH01250625">
    <property type="protein sequence ID" value="JAD47270.1"/>
    <property type="molecule type" value="Transcribed_RNA"/>
</dbReference>
<name>A0A0A9AE84_ARUDO</name>
<reference evidence="1" key="1">
    <citation type="submission" date="2014-09" db="EMBL/GenBank/DDBJ databases">
        <authorList>
            <person name="Magalhaes I.L.F."/>
            <person name="Oliveira U."/>
            <person name="Santos F.R."/>
            <person name="Vidigal T.H.D.A."/>
            <person name="Brescovit A.D."/>
            <person name="Santos A.J."/>
        </authorList>
    </citation>
    <scope>NUCLEOTIDE SEQUENCE</scope>
    <source>
        <tissue evidence="1">Shoot tissue taken approximately 20 cm above the soil surface</tissue>
    </source>
</reference>
<protein>
    <submittedName>
        <fullName evidence="1">Uncharacterized protein</fullName>
    </submittedName>
</protein>
<accession>A0A0A9AE84</accession>
<proteinExistence type="predicted"/>
<reference evidence="1" key="2">
    <citation type="journal article" date="2015" name="Data Brief">
        <title>Shoot transcriptome of the giant reed, Arundo donax.</title>
        <authorList>
            <person name="Barrero R.A."/>
            <person name="Guerrero F.D."/>
            <person name="Moolhuijzen P."/>
            <person name="Goolsby J.A."/>
            <person name="Tidwell J."/>
            <person name="Bellgard S.E."/>
            <person name="Bellgard M.I."/>
        </authorList>
    </citation>
    <scope>NUCLEOTIDE SEQUENCE</scope>
    <source>
        <tissue evidence="1">Shoot tissue taken approximately 20 cm above the soil surface</tissue>
    </source>
</reference>
<organism evidence="1">
    <name type="scientific">Arundo donax</name>
    <name type="common">Giant reed</name>
    <name type="synonym">Donax arundinaceus</name>
    <dbReference type="NCBI Taxonomy" id="35708"/>
    <lineage>
        <taxon>Eukaryota</taxon>
        <taxon>Viridiplantae</taxon>
        <taxon>Streptophyta</taxon>
        <taxon>Embryophyta</taxon>
        <taxon>Tracheophyta</taxon>
        <taxon>Spermatophyta</taxon>
        <taxon>Magnoliopsida</taxon>
        <taxon>Liliopsida</taxon>
        <taxon>Poales</taxon>
        <taxon>Poaceae</taxon>
        <taxon>PACMAD clade</taxon>
        <taxon>Arundinoideae</taxon>
        <taxon>Arundineae</taxon>
        <taxon>Arundo</taxon>
    </lineage>
</organism>
<evidence type="ECO:0000313" key="1">
    <source>
        <dbReference type="EMBL" id="JAD47270.1"/>
    </source>
</evidence>